<protein>
    <submittedName>
        <fullName evidence="1">Uncharacterized protein</fullName>
    </submittedName>
</protein>
<gene>
    <name evidence="1" type="ORF">UFOVP229_62</name>
</gene>
<evidence type="ECO:0000313" key="1">
    <source>
        <dbReference type="EMBL" id="CAB5219364.1"/>
    </source>
</evidence>
<reference evidence="1" key="1">
    <citation type="submission" date="2020-05" db="EMBL/GenBank/DDBJ databases">
        <authorList>
            <person name="Chiriac C."/>
            <person name="Salcher M."/>
            <person name="Ghai R."/>
            <person name="Kavagutti S V."/>
        </authorList>
    </citation>
    <scope>NUCLEOTIDE SEQUENCE</scope>
</reference>
<sequence length="130" mass="13190">MANPNIVNVSAIYGTTTYYTPTGTTSVVLLPNAAASGKVYKINQIVASNVTSTACNATVSVYTNGAVAQGSAPSGGTAYPVVYQVSVPGNASLICVDKSTAIYLMEGTSITVTTAIGSSLTFSISYEDIS</sequence>
<proteinExistence type="predicted"/>
<dbReference type="EMBL" id="LR798271">
    <property type="protein sequence ID" value="CAB5219364.1"/>
    <property type="molecule type" value="Genomic_DNA"/>
</dbReference>
<organism evidence="1">
    <name type="scientific">uncultured Caudovirales phage</name>
    <dbReference type="NCBI Taxonomy" id="2100421"/>
    <lineage>
        <taxon>Viruses</taxon>
        <taxon>Duplodnaviria</taxon>
        <taxon>Heunggongvirae</taxon>
        <taxon>Uroviricota</taxon>
        <taxon>Caudoviricetes</taxon>
        <taxon>Peduoviridae</taxon>
        <taxon>Maltschvirus</taxon>
        <taxon>Maltschvirus maltsch</taxon>
    </lineage>
</organism>
<name>A0A6J7WT89_9CAUD</name>
<accession>A0A6J7WT89</accession>